<feature type="region of interest" description="Disordered" evidence="7">
    <location>
        <begin position="1"/>
        <end position="20"/>
    </location>
</feature>
<feature type="compositionally biased region" description="Basic residues" evidence="7">
    <location>
        <begin position="10"/>
        <end position="20"/>
    </location>
</feature>
<dbReference type="SMART" id="SM01057">
    <property type="entry name" value="Carb_anhydrase"/>
    <property type="match status" value="1"/>
</dbReference>
<feature type="domain" description="Alpha-carbonic anhydrase" evidence="8">
    <location>
        <begin position="78"/>
        <end position="319"/>
    </location>
</feature>
<comment type="catalytic activity">
    <reaction evidence="6">
        <text>hydrogencarbonate + H(+) = CO2 + H2O</text>
        <dbReference type="Rhea" id="RHEA:10748"/>
        <dbReference type="ChEBI" id="CHEBI:15377"/>
        <dbReference type="ChEBI" id="CHEBI:15378"/>
        <dbReference type="ChEBI" id="CHEBI:16526"/>
        <dbReference type="ChEBI" id="CHEBI:17544"/>
        <dbReference type="EC" id="4.2.1.1"/>
    </reaction>
</comment>
<dbReference type="PANTHER" id="PTHR18952:SF265">
    <property type="entry name" value="CARBONIC ANHYDRASE"/>
    <property type="match status" value="1"/>
</dbReference>
<keyword evidence="4" id="KW-0862">Zinc</keyword>
<sequence>MHHTMDKRLDKRRYKKRDKRPTKTIRDFITTLYTMSRKMSCKMSCAIALLLFSLLNATPAIAQPFAKTITQSAATERPYWNYKDTTGPDYWADLDPAFNNCKAGKNQSPINLTSAESTESAESANLYFHYEPVPLNLIYDGRTLEVPYAPGSYIRLNGQQYNLLQFHLHSPSEHTVNNRVWDAELHLVHQSDKGDLAVVAVLLQSSSQSSSQSRSQVSSQASSHAQYFELLSQNLPTPTENKLRTGQIINAQNLLPHQTTTYRYSGSLTTPPCSEPVTWLVMTEPVTLPTEQLAQYQKLLNHNNRPLQPPNNRTVRIDISH</sequence>
<dbReference type="CDD" id="cd03124">
    <property type="entry name" value="alpha_CA_prokaryotic_like"/>
    <property type="match status" value="1"/>
</dbReference>
<dbReference type="PANTHER" id="PTHR18952">
    <property type="entry name" value="CARBONIC ANHYDRASE"/>
    <property type="match status" value="1"/>
</dbReference>
<name>A0A0P7ZVU7_9CYAN</name>
<dbReference type="STRING" id="1666911.HLUCCA11_01560"/>
<protein>
    <recommendedName>
        <fullName evidence="2">carbonic anhydrase</fullName>
        <ecNumber evidence="2">4.2.1.1</ecNumber>
    </recommendedName>
</protein>
<dbReference type="PATRIC" id="fig|1666911.3.peg.2720"/>
<keyword evidence="5 9" id="KW-0456">Lyase</keyword>
<keyword evidence="3" id="KW-0479">Metal-binding</keyword>
<dbReference type="GO" id="GO:0004089">
    <property type="term" value="F:carbonate dehydratase activity"/>
    <property type="evidence" value="ECO:0007669"/>
    <property type="project" value="UniProtKB-EC"/>
</dbReference>
<evidence type="ECO:0000256" key="3">
    <source>
        <dbReference type="ARBA" id="ARBA00022723"/>
    </source>
</evidence>
<dbReference type="SUPFAM" id="SSF51069">
    <property type="entry name" value="Carbonic anhydrase"/>
    <property type="match status" value="1"/>
</dbReference>
<proteinExistence type="inferred from homology"/>
<dbReference type="AlphaFoldDB" id="A0A0P7ZVU7"/>
<reference evidence="9 10" key="1">
    <citation type="submission" date="2015-09" db="EMBL/GenBank/DDBJ databases">
        <title>Identification and resolution of microdiversity through metagenomic sequencing of parallel consortia.</title>
        <authorList>
            <person name="Nelson W.C."/>
            <person name="Romine M.F."/>
            <person name="Lindemann S.R."/>
        </authorList>
    </citation>
    <scope>NUCLEOTIDE SEQUENCE [LARGE SCALE GENOMIC DNA]</scope>
    <source>
        <strain evidence="9">Ana</strain>
    </source>
</reference>
<dbReference type="InterPro" id="IPR036398">
    <property type="entry name" value="CA_dom_sf"/>
</dbReference>
<dbReference type="EMBL" id="LJZR01000001">
    <property type="protein sequence ID" value="KPQ37771.1"/>
    <property type="molecule type" value="Genomic_DNA"/>
</dbReference>
<accession>A0A0P7ZVU7</accession>
<evidence type="ECO:0000256" key="2">
    <source>
        <dbReference type="ARBA" id="ARBA00012925"/>
    </source>
</evidence>
<evidence type="ECO:0000256" key="6">
    <source>
        <dbReference type="ARBA" id="ARBA00048348"/>
    </source>
</evidence>
<dbReference type="InterPro" id="IPR041891">
    <property type="entry name" value="Alpha_CA_prokaryot-like"/>
</dbReference>
<evidence type="ECO:0000256" key="5">
    <source>
        <dbReference type="ARBA" id="ARBA00023239"/>
    </source>
</evidence>
<dbReference type="EC" id="4.2.1.1" evidence="2"/>
<organism evidence="9 10">
    <name type="scientific">Phormidesmis priestleyi Ana</name>
    <dbReference type="NCBI Taxonomy" id="1666911"/>
    <lineage>
        <taxon>Bacteria</taxon>
        <taxon>Bacillati</taxon>
        <taxon>Cyanobacteriota</taxon>
        <taxon>Cyanophyceae</taxon>
        <taxon>Leptolyngbyales</taxon>
        <taxon>Leptolyngbyaceae</taxon>
        <taxon>Phormidesmis</taxon>
    </lineage>
</organism>
<dbReference type="Proteomes" id="UP000050465">
    <property type="component" value="Unassembled WGS sequence"/>
</dbReference>
<dbReference type="GO" id="GO:0008270">
    <property type="term" value="F:zinc ion binding"/>
    <property type="evidence" value="ECO:0007669"/>
    <property type="project" value="InterPro"/>
</dbReference>
<evidence type="ECO:0000259" key="8">
    <source>
        <dbReference type="PROSITE" id="PS51144"/>
    </source>
</evidence>
<comment type="similarity">
    <text evidence="1">Belongs to the alpha-carbonic anhydrase family.</text>
</comment>
<dbReference type="PROSITE" id="PS51144">
    <property type="entry name" value="ALPHA_CA_2"/>
    <property type="match status" value="1"/>
</dbReference>
<evidence type="ECO:0000256" key="7">
    <source>
        <dbReference type="SAM" id="MobiDB-lite"/>
    </source>
</evidence>
<comment type="caution">
    <text evidence="9">The sequence shown here is derived from an EMBL/GenBank/DDBJ whole genome shotgun (WGS) entry which is preliminary data.</text>
</comment>
<dbReference type="InterPro" id="IPR001148">
    <property type="entry name" value="CA_dom"/>
</dbReference>
<dbReference type="InterPro" id="IPR023561">
    <property type="entry name" value="Carbonic_anhydrase_a-class"/>
</dbReference>
<evidence type="ECO:0000256" key="4">
    <source>
        <dbReference type="ARBA" id="ARBA00022833"/>
    </source>
</evidence>
<evidence type="ECO:0000256" key="1">
    <source>
        <dbReference type="ARBA" id="ARBA00010718"/>
    </source>
</evidence>
<evidence type="ECO:0000313" key="10">
    <source>
        <dbReference type="Proteomes" id="UP000050465"/>
    </source>
</evidence>
<gene>
    <name evidence="9" type="primary">cah</name>
    <name evidence="9" type="ORF">HLUCCA11_01560</name>
</gene>
<dbReference type="Pfam" id="PF00194">
    <property type="entry name" value="Carb_anhydrase"/>
    <property type="match status" value="1"/>
</dbReference>
<evidence type="ECO:0000313" key="9">
    <source>
        <dbReference type="EMBL" id="KPQ37771.1"/>
    </source>
</evidence>
<dbReference type="Gene3D" id="3.10.200.10">
    <property type="entry name" value="Alpha carbonic anhydrase"/>
    <property type="match status" value="1"/>
</dbReference>